<dbReference type="Gene3D" id="3.30.40.250">
    <property type="match status" value="1"/>
</dbReference>
<evidence type="ECO:0000313" key="4">
    <source>
        <dbReference type="Proteomes" id="UP000614424"/>
    </source>
</evidence>
<feature type="repeat" description="TPR" evidence="1">
    <location>
        <begin position="431"/>
        <end position="464"/>
    </location>
</feature>
<dbReference type="Proteomes" id="UP000614424">
    <property type="component" value="Unassembled WGS sequence"/>
</dbReference>
<organism evidence="3 4">
    <name type="scientific">Candidatus Desulfobia pelagia</name>
    <dbReference type="NCBI Taxonomy" id="2841692"/>
    <lineage>
        <taxon>Bacteria</taxon>
        <taxon>Pseudomonadati</taxon>
        <taxon>Thermodesulfobacteriota</taxon>
        <taxon>Desulfobulbia</taxon>
        <taxon>Desulfobulbales</taxon>
        <taxon>Desulfobulbaceae</taxon>
        <taxon>Candidatus Desulfobia</taxon>
    </lineage>
</organism>
<dbReference type="EMBL" id="JACNJZ010000118">
    <property type="protein sequence ID" value="MBC8317950.1"/>
    <property type="molecule type" value="Genomic_DNA"/>
</dbReference>
<dbReference type="Pfam" id="PF02624">
    <property type="entry name" value="YcaO"/>
    <property type="match status" value="1"/>
</dbReference>
<dbReference type="PROSITE" id="PS50005">
    <property type="entry name" value="TPR"/>
    <property type="match status" value="3"/>
</dbReference>
<feature type="repeat" description="TPR" evidence="1">
    <location>
        <begin position="502"/>
        <end position="535"/>
    </location>
</feature>
<dbReference type="Pfam" id="PF13424">
    <property type="entry name" value="TPR_12"/>
    <property type="match status" value="1"/>
</dbReference>
<protein>
    <submittedName>
        <fullName evidence="3">YcaO-like family protein</fullName>
    </submittedName>
</protein>
<proteinExistence type="predicted"/>
<dbReference type="PANTHER" id="PTHR37809">
    <property type="entry name" value="RIBOSOMAL PROTEIN S12 METHYLTHIOTRANSFERASE ACCESSORY FACTOR YCAO"/>
    <property type="match status" value="1"/>
</dbReference>
<dbReference type="SUPFAM" id="SSF48452">
    <property type="entry name" value="TPR-like"/>
    <property type="match status" value="1"/>
</dbReference>
<feature type="domain" description="YcaO" evidence="2">
    <location>
        <begin position="80"/>
        <end position="434"/>
    </location>
</feature>
<reference evidence="3 4" key="1">
    <citation type="submission" date="2020-08" db="EMBL/GenBank/DDBJ databases">
        <title>Bridging the membrane lipid divide: bacteria of the FCB group superphylum have the potential to synthesize archaeal ether lipids.</title>
        <authorList>
            <person name="Villanueva L."/>
            <person name="Von Meijenfeldt F.A.B."/>
            <person name="Westbye A.B."/>
            <person name="Yadav S."/>
            <person name="Hopmans E.C."/>
            <person name="Dutilh B.E."/>
            <person name="Sinninghe Damste J.S."/>
        </authorList>
    </citation>
    <scope>NUCLEOTIDE SEQUENCE [LARGE SCALE GENOMIC DNA]</scope>
    <source>
        <strain evidence="3">NIOZ-UU47</strain>
    </source>
</reference>
<dbReference type="Pfam" id="PF13181">
    <property type="entry name" value="TPR_8"/>
    <property type="match status" value="2"/>
</dbReference>
<evidence type="ECO:0000259" key="2">
    <source>
        <dbReference type="PROSITE" id="PS51664"/>
    </source>
</evidence>
<dbReference type="InterPro" id="IPR003776">
    <property type="entry name" value="YcaO-like_dom"/>
</dbReference>
<name>A0A8J6NEG4_9BACT</name>
<keyword evidence="1" id="KW-0802">TPR repeat</keyword>
<dbReference type="PROSITE" id="PS51664">
    <property type="entry name" value="YCAO"/>
    <property type="match status" value="1"/>
</dbReference>
<gene>
    <name evidence="3" type="ORF">H8E41_08580</name>
</gene>
<evidence type="ECO:0000313" key="3">
    <source>
        <dbReference type="EMBL" id="MBC8317950.1"/>
    </source>
</evidence>
<accession>A0A8J6NEG4</accession>
<sequence>MLQKKNIRLKDCFKHYTLDQDKFCSPTETVERFQKRLKELKLDILEEVKRIDNGRLDIPIYFSVCGKDALHIIGNKKQMGKGSTPEQSRASACMELAERFSFFSFMKNPDNFLYDTYANVKKEGYPLLPLETLLQSVHDDTTSPETLEKLIANIPIQWIWATNLTRQEEVLIPFSWFYAINEFNGPSAGNTIEEAISQGLCEVVERHVSAVISHDKLKVPAINLSSVKDPMARELIAKFTANSIEVYLNDFSLDTGIPTIGAMAIDRSTFPESSEIVYTAGTTPNPEKALIRALTEVAQLAGDFNSNANYVASGLPKPASMEEVTYITNPGSSIKIDEMADLTDDNIRVEINNCLEALSARGMDFYAIDVTHPQLQVPAVYTIIPGAHFRERSRISNVGLFAAKLIAEKIENPAESSRQLRAMQEILPDAYYLEFYLGRNLIDLGQLEEAISHLEHSLTLNPEAEDIPYIHSYIGDCHKNLGDYDKAIAAINQGLTHDEERPDMHNIMGVCYFKKNDFEKAIDHFHRAVELAPASAIDYANLGVNYRKTGQTDEAVKYFEIALSIDPSIDFARQQLEECKG</sequence>
<dbReference type="PANTHER" id="PTHR37809:SF1">
    <property type="entry name" value="RIBOSOMAL PROTEIN S12 METHYLTHIOTRANSFERASE ACCESSORY FACTOR YCAO"/>
    <property type="match status" value="1"/>
</dbReference>
<dbReference type="Gene3D" id="1.25.40.10">
    <property type="entry name" value="Tetratricopeptide repeat domain"/>
    <property type="match status" value="1"/>
</dbReference>
<dbReference type="PROSITE" id="PS50293">
    <property type="entry name" value="TPR_REGION"/>
    <property type="match status" value="2"/>
</dbReference>
<evidence type="ECO:0000256" key="1">
    <source>
        <dbReference type="PROSITE-ProRule" id="PRU00339"/>
    </source>
</evidence>
<comment type="caution">
    <text evidence="3">The sequence shown here is derived from an EMBL/GenBank/DDBJ whole genome shotgun (WGS) entry which is preliminary data.</text>
</comment>
<dbReference type="NCBIfam" id="TIGR00702">
    <property type="entry name" value="YcaO-type kinase domain"/>
    <property type="match status" value="1"/>
</dbReference>
<dbReference type="SMART" id="SM00028">
    <property type="entry name" value="TPR"/>
    <property type="match status" value="4"/>
</dbReference>
<dbReference type="Gene3D" id="3.30.160.660">
    <property type="match status" value="1"/>
</dbReference>
<dbReference type="InterPro" id="IPR019734">
    <property type="entry name" value="TPR_rpt"/>
</dbReference>
<feature type="repeat" description="TPR" evidence="1">
    <location>
        <begin position="536"/>
        <end position="569"/>
    </location>
</feature>
<dbReference type="Gene3D" id="3.30.1330.230">
    <property type="match status" value="1"/>
</dbReference>
<dbReference type="AlphaFoldDB" id="A0A8J6NEG4"/>
<dbReference type="InterPro" id="IPR011990">
    <property type="entry name" value="TPR-like_helical_dom_sf"/>
</dbReference>